<proteinExistence type="predicted"/>
<dbReference type="Proteomes" id="UP001346149">
    <property type="component" value="Unassembled WGS sequence"/>
</dbReference>
<protein>
    <recommendedName>
        <fullName evidence="2">Amidase domain-containing protein</fullName>
    </recommendedName>
</protein>
<accession>A0AAN7M582</accession>
<keyword evidence="4" id="KW-1185">Reference proteome</keyword>
<evidence type="ECO:0000259" key="2">
    <source>
        <dbReference type="Pfam" id="PF01425"/>
    </source>
</evidence>
<dbReference type="PANTHER" id="PTHR42678:SF34">
    <property type="entry name" value="OS04G0183300 PROTEIN"/>
    <property type="match status" value="1"/>
</dbReference>
<feature type="region of interest" description="Disordered" evidence="1">
    <location>
        <begin position="89"/>
        <end position="321"/>
    </location>
</feature>
<organism evidence="3 4">
    <name type="scientific">Trapa natans</name>
    <name type="common">Water chestnut</name>
    <dbReference type="NCBI Taxonomy" id="22666"/>
    <lineage>
        <taxon>Eukaryota</taxon>
        <taxon>Viridiplantae</taxon>
        <taxon>Streptophyta</taxon>
        <taxon>Embryophyta</taxon>
        <taxon>Tracheophyta</taxon>
        <taxon>Spermatophyta</taxon>
        <taxon>Magnoliopsida</taxon>
        <taxon>eudicotyledons</taxon>
        <taxon>Gunneridae</taxon>
        <taxon>Pentapetalae</taxon>
        <taxon>rosids</taxon>
        <taxon>malvids</taxon>
        <taxon>Myrtales</taxon>
        <taxon>Lythraceae</taxon>
        <taxon>Trapa</taxon>
    </lineage>
</organism>
<reference evidence="3 4" key="1">
    <citation type="journal article" date="2023" name="Hortic Res">
        <title>Pangenome of water caltrop reveals structural variations and asymmetric subgenome divergence after allopolyploidization.</title>
        <authorList>
            <person name="Zhang X."/>
            <person name="Chen Y."/>
            <person name="Wang L."/>
            <person name="Yuan Y."/>
            <person name="Fang M."/>
            <person name="Shi L."/>
            <person name="Lu R."/>
            <person name="Comes H.P."/>
            <person name="Ma Y."/>
            <person name="Chen Y."/>
            <person name="Huang G."/>
            <person name="Zhou Y."/>
            <person name="Zheng Z."/>
            <person name="Qiu Y."/>
        </authorList>
    </citation>
    <scope>NUCLEOTIDE SEQUENCE [LARGE SCALE GENOMIC DNA]</scope>
    <source>
        <strain evidence="3">F231</strain>
    </source>
</reference>
<dbReference type="Pfam" id="PF01425">
    <property type="entry name" value="Amidase"/>
    <property type="match status" value="1"/>
</dbReference>
<sequence>MAAAVSPWAKPGAWALESEENEADLLQQQKSALEKDASAVDFPSLAAAAATKPKKKKKGQTLSLADFTASASVPSKTVGLTHEDLLVLPTGPRERSAEELDRNRLGGGFRSYGSGRYGDDSSNSRRDGGFDDSRRREPLPPSRADETDDWGAGKKSIGNGFDRRERSGGFFGSQSKADESDNWGSNKSNEPKRFGNGGGGDFVRDRRGFGGGYEGLSNGSGADSDRWGKKREDDVLSNGSGADSDRWGKRKEDDFLNNSSRADSDRWGRKKDDDKILGDSSARPKLVLQPRTLPVAEANGAGLVKPRGANPFGDARPREEVLKEKGRDWKEIDDKLASLRVKEAERGEKVEGSPWKRGFGRGGSRASSQEDKTERNWRKNDSNAVEATAAPPRERYSCPSISWGLLTTVASQVVAQIQEFLFLQEESVGGIPYGSSELSIDGDLSSTIMEATVGDLQLAFSQNRLTSLQLTEFYIARIRRLNPLLRSVIEVNPDAIRQAREADRQRRIRPRGGLHGIVLLLKDNIAIEDRMNTTAGSLALVGSVVARDAGVVARLRKAGAVILGKASLSEWAHFRDQSAPSGWCARSGQGKEDPCGSSSGSAISAAANLAAVTLGTETDGSILCPSSRNAVVGIKPTVGLSSRGGVIPISQRQDTVGPICRTVSDAVEVLDVIAGFDPYDAKATREASRFIPRGGYKQFLRPDGLKGKRLGIVRSPFYSFPRGSLQSKVFQSHYTTLSTSEMEAILVEFKVALNAYLEDLVSSPVRSLESVIAFNNRHKAAEKIEEYKQQLFELAQMTNGTDDPEYRSFVEDMAGLNRDRFVKLMKMNKLDAVVAVDASLSGVLAIGGHPGITVPAGYDSKGVPVGICFGGLRGSEPKLIEIAYGFEQATKIRRPPPLF</sequence>
<feature type="compositionally biased region" description="Basic and acidic residues" evidence="1">
    <location>
        <begin position="117"/>
        <end position="138"/>
    </location>
</feature>
<dbReference type="PANTHER" id="PTHR42678">
    <property type="entry name" value="AMIDASE"/>
    <property type="match status" value="1"/>
</dbReference>
<dbReference type="GO" id="GO:0003743">
    <property type="term" value="F:translation initiation factor activity"/>
    <property type="evidence" value="ECO:0007669"/>
    <property type="project" value="InterPro"/>
</dbReference>
<dbReference type="InterPro" id="IPR036928">
    <property type="entry name" value="AS_sf"/>
</dbReference>
<dbReference type="AlphaFoldDB" id="A0AAN7M582"/>
<feature type="region of interest" description="Disordered" evidence="1">
    <location>
        <begin position="344"/>
        <end position="391"/>
    </location>
</feature>
<dbReference type="Pfam" id="PF06273">
    <property type="entry name" value="eIF-4B"/>
    <property type="match status" value="2"/>
</dbReference>
<name>A0AAN7M582_TRANT</name>
<feature type="compositionally biased region" description="Basic and acidic residues" evidence="1">
    <location>
        <begin position="223"/>
        <end position="234"/>
    </location>
</feature>
<dbReference type="InterPro" id="IPR023631">
    <property type="entry name" value="Amidase_dom"/>
</dbReference>
<dbReference type="InterPro" id="IPR010433">
    <property type="entry name" value="EIF-4B_pln"/>
</dbReference>
<feature type="compositionally biased region" description="Basic and acidic residues" evidence="1">
    <location>
        <begin position="92"/>
        <end position="104"/>
    </location>
</feature>
<feature type="compositionally biased region" description="Basic and acidic residues" evidence="1">
    <location>
        <begin position="243"/>
        <end position="254"/>
    </location>
</feature>
<feature type="compositionally biased region" description="Basic and acidic residues" evidence="1">
    <location>
        <begin position="368"/>
        <end position="381"/>
    </location>
</feature>
<feature type="domain" description="Amidase" evidence="2">
    <location>
        <begin position="470"/>
        <end position="834"/>
    </location>
</feature>
<gene>
    <name evidence="3" type="ORF">SAY86_030475</name>
</gene>
<comment type="caution">
    <text evidence="3">The sequence shown here is derived from an EMBL/GenBank/DDBJ whole genome shotgun (WGS) entry which is preliminary data.</text>
</comment>
<evidence type="ECO:0000313" key="4">
    <source>
        <dbReference type="Proteomes" id="UP001346149"/>
    </source>
</evidence>
<dbReference type="Gene3D" id="3.90.1300.10">
    <property type="entry name" value="Amidase signature (AS) domain"/>
    <property type="match status" value="1"/>
</dbReference>
<feature type="compositionally biased region" description="Basic and acidic residues" evidence="1">
    <location>
        <begin position="262"/>
        <end position="277"/>
    </location>
</feature>
<dbReference type="EMBL" id="JAXQNO010000005">
    <property type="protein sequence ID" value="KAK4798149.1"/>
    <property type="molecule type" value="Genomic_DNA"/>
</dbReference>
<dbReference type="SUPFAM" id="SSF75304">
    <property type="entry name" value="Amidase signature (AS) enzymes"/>
    <property type="match status" value="1"/>
</dbReference>
<evidence type="ECO:0000256" key="1">
    <source>
        <dbReference type="SAM" id="MobiDB-lite"/>
    </source>
</evidence>
<evidence type="ECO:0000313" key="3">
    <source>
        <dbReference type="EMBL" id="KAK4798149.1"/>
    </source>
</evidence>